<dbReference type="AlphaFoldDB" id="A0A7H0IPW8"/>
<organism evidence="9 10">
    <name type="scientific">Streptomyces roseirectus</name>
    <dbReference type="NCBI Taxonomy" id="2768066"/>
    <lineage>
        <taxon>Bacteria</taxon>
        <taxon>Bacillati</taxon>
        <taxon>Actinomycetota</taxon>
        <taxon>Actinomycetes</taxon>
        <taxon>Kitasatosporales</taxon>
        <taxon>Streptomycetaceae</taxon>
        <taxon>Streptomyces</taxon>
    </lineage>
</organism>
<dbReference type="FunFam" id="1.10.630.10:FF:000018">
    <property type="entry name" value="Cytochrome P450 monooxygenase"/>
    <property type="match status" value="1"/>
</dbReference>
<dbReference type="Proteomes" id="UP000516052">
    <property type="component" value="Chromosome"/>
</dbReference>
<name>A0A7H0IPW8_9ACTN</name>
<dbReference type="SUPFAM" id="SSF48264">
    <property type="entry name" value="Cytochrome P450"/>
    <property type="match status" value="1"/>
</dbReference>
<sequence>MTETPYPFGEPERLDLDPRYLALQSDDPVTRVRMPYGSPAWLLTRYEDVKLVLADPRFSRRLASGEDEPRRTPEVIDDGILSMDPPDHTRVRRVVAGAFTIRRAEELRERTRKIADRLVTEFVDRGAPADLLSDFGKPLPIEVIGELLGVPAGERPAFQVNADAFMSDTALSPERGRRHFADIKRQMAELLDHRRRHPADDLLGMMVAAQADGRLTEPELVRMAVFLVIAGYETTARQLANFVYTLLTRDRWADLLADRSLVRGAVEELLRVVPLAAFAQFPRYATEDVELSGVLVRAGERVIPVLAAANLDPRVFTDPHELNFHRDEATHLGFSHGIHRCLGAPLAQMELEVGLTVLLDRLPGLRIAAAPGELRWNTGMRLRGLNSLPVAW</sequence>
<feature type="region of interest" description="Disordered" evidence="8">
    <location>
        <begin position="63"/>
        <end position="83"/>
    </location>
</feature>
<evidence type="ECO:0000313" key="10">
    <source>
        <dbReference type="Proteomes" id="UP000516052"/>
    </source>
</evidence>
<keyword evidence="2 7" id="KW-0349">Heme</keyword>
<dbReference type="CDD" id="cd11031">
    <property type="entry name" value="Cyp158A-like"/>
    <property type="match status" value="1"/>
</dbReference>
<evidence type="ECO:0000256" key="3">
    <source>
        <dbReference type="ARBA" id="ARBA00022723"/>
    </source>
</evidence>
<accession>A0A7H0IPW8</accession>
<protein>
    <submittedName>
        <fullName evidence="9">Cytochrome P450</fullName>
    </submittedName>
</protein>
<dbReference type="Pfam" id="PF00067">
    <property type="entry name" value="p450"/>
    <property type="match status" value="1"/>
</dbReference>
<evidence type="ECO:0000256" key="4">
    <source>
        <dbReference type="ARBA" id="ARBA00023002"/>
    </source>
</evidence>
<reference evidence="9 10" key="1">
    <citation type="submission" date="2020-08" db="EMBL/GenBank/DDBJ databases">
        <title>A novel species.</title>
        <authorList>
            <person name="Gao J."/>
        </authorList>
    </citation>
    <scope>NUCLEOTIDE SEQUENCE [LARGE SCALE GENOMIC DNA]</scope>
    <source>
        <strain evidence="9 10">CRXT-G-22</strain>
    </source>
</reference>
<dbReference type="PANTHER" id="PTHR46696">
    <property type="entry name" value="P450, PUTATIVE (EUROFUNG)-RELATED"/>
    <property type="match status" value="1"/>
</dbReference>
<keyword evidence="5 7" id="KW-0408">Iron</keyword>
<dbReference type="RefSeq" id="WP_187751758.1">
    <property type="nucleotide sequence ID" value="NZ_CP060828.1"/>
</dbReference>
<evidence type="ECO:0000256" key="1">
    <source>
        <dbReference type="ARBA" id="ARBA00010617"/>
    </source>
</evidence>
<dbReference type="KEGG" id="sroi:IAG44_38905"/>
<dbReference type="PRINTS" id="PR00359">
    <property type="entry name" value="BP450"/>
</dbReference>
<evidence type="ECO:0000256" key="7">
    <source>
        <dbReference type="RuleBase" id="RU000461"/>
    </source>
</evidence>
<dbReference type="GO" id="GO:0016705">
    <property type="term" value="F:oxidoreductase activity, acting on paired donors, with incorporation or reduction of molecular oxygen"/>
    <property type="evidence" value="ECO:0007669"/>
    <property type="project" value="InterPro"/>
</dbReference>
<dbReference type="InterPro" id="IPR002397">
    <property type="entry name" value="Cyt_P450_B"/>
</dbReference>
<keyword evidence="10" id="KW-1185">Reference proteome</keyword>
<dbReference type="PRINTS" id="PR00385">
    <property type="entry name" value="P450"/>
</dbReference>
<dbReference type="GO" id="GO:0005506">
    <property type="term" value="F:iron ion binding"/>
    <property type="evidence" value="ECO:0007669"/>
    <property type="project" value="InterPro"/>
</dbReference>
<evidence type="ECO:0000256" key="2">
    <source>
        <dbReference type="ARBA" id="ARBA00022617"/>
    </source>
</evidence>
<gene>
    <name evidence="9" type="ORF">IAG44_38905</name>
</gene>
<evidence type="ECO:0000256" key="6">
    <source>
        <dbReference type="ARBA" id="ARBA00023033"/>
    </source>
</evidence>
<dbReference type="InterPro" id="IPR001128">
    <property type="entry name" value="Cyt_P450"/>
</dbReference>
<keyword evidence="4 7" id="KW-0560">Oxidoreductase</keyword>
<keyword evidence="3 7" id="KW-0479">Metal-binding</keyword>
<evidence type="ECO:0000256" key="5">
    <source>
        <dbReference type="ARBA" id="ARBA00023004"/>
    </source>
</evidence>
<dbReference type="InterPro" id="IPR017972">
    <property type="entry name" value="Cyt_P450_CS"/>
</dbReference>
<dbReference type="EMBL" id="CP060828">
    <property type="protein sequence ID" value="QNP74834.1"/>
    <property type="molecule type" value="Genomic_DNA"/>
</dbReference>
<dbReference type="GO" id="GO:0020037">
    <property type="term" value="F:heme binding"/>
    <property type="evidence" value="ECO:0007669"/>
    <property type="project" value="InterPro"/>
</dbReference>
<dbReference type="PANTHER" id="PTHR46696:SF1">
    <property type="entry name" value="CYTOCHROME P450 YJIB-RELATED"/>
    <property type="match status" value="1"/>
</dbReference>
<dbReference type="InterPro" id="IPR036396">
    <property type="entry name" value="Cyt_P450_sf"/>
</dbReference>
<comment type="similarity">
    <text evidence="1 7">Belongs to the cytochrome P450 family.</text>
</comment>
<evidence type="ECO:0000256" key="8">
    <source>
        <dbReference type="SAM" id="MobiDB-lite"/>
    </source>
</evidence>
<proteinExistence type="inferred from homology"/>
<dbReference type="Gene3D" id="1.10.630.10">
    <property type="entry name" value="Cytochrome P450"/>
    <property type="match status" value="1"/>
</dbReference>
<evidence type="ECO:0000313" key="9">
    <source>
        <dbReference type="EMBL" id="QNP74834.1"/>
    </source>
</evidence>
<dbReference type="GO" id="GO:0004497">
    <property type="term" value="F:monooxygenase activity"/>
    <property type="evidence" value="ECO:0007669"/>
    <property type="project" value="UniProtKB-KW"/>
</dbReference>
<feature type="compositionally biased region" description="Basic and acidic residues" evidence="8">
    <location>
        <begin position="63"/>
        <end position="74"/>
    </location>
</feature>
<keyword evidence="6 7" id="KW-0503">Monooxygenase</keyword>
<dbReference type="PROSITE" id="PS00086">
    <property type="entry name" value="CYTOCHROME_P450"/>
    <property type="match status" value="1"/>
</dbReference>